<dbReference type="PATRIC" id="fig|301375.6.peg.2450"/>
<gene>
    <name evidence="6" type="ORF">XD72_0091</name>
    <name evidence="7" type="ORF">XE07_1047</name>
</gene>
<dbReference type="Gene3D" id="3.40.190.10">
    <property type="entry name" value="Periplasmic binding protein-like II"/>
    <property type="match status" value="2"/>
</dbReference>
<evidence type="ECO:0000256" key="5">
    <source>
        <dbReference type="ARBA" id="ARBA00023136"/>
    </source>
</evidence>
<accession>A0A101FWJ2</accession>
<evidence type="ECO:0000313" key="7">
    <source>
        <dbReference type="EMBL" id="KUK96480.1"/>
    </source>
</evidence>
<dbReference type="PANTHER" id="PTHR30024:SF42">
    <property type="entry name" value="ALIPHATIC SULFONATES-BINDING PROTEIN-RELATED"/>
    <property type="match status" value="1"/>
</dbReference>
<evidence type="ECO:0000256" key="2">
    <source>
        <dbReference type="ARBA" id="ARBA00022448"/>
    </source>
</evidence>
<dbReference type="GO" id="GO:0012505">
    <property type="term" value="C:endomembrane system"/>
    <property type="evidence" value="ECO:0007669"/>
    <property type="project" value="UniProtKB-SubCell"/>
</dbReference>
<name>A0A101FWJ2_9EURY</name>
<dbReference type="PANTHER" id="PTHR30024">
    <property type="entry name" value="ALIPHATIC SULFONATES-BINDING PROTEIN-RELATED"/>
    <property type="match status" value="1"/>
</dbReference>
<reference evidence="7" key="1">
    <citation type="journal article" date="2015" name="MBio">
        <title>Genome-resolved metagenomic analysis reveals roles for candidate phyla and other microbial community members in biogeochemical transformations in oil reservoirs.</title>
        <authorList>
            <person name="Hu P."/>
            <person name="Tom L."/>
            <person name="Singh A."/>
            <person name="Thomas B.C."/>
            <person name="Baker B.J."/>
            <person name="Piceno Y.M."/>
            <person name="Andersen G.L."/>
            <person name="Banfield J.F."/>
        </authorList>
    </citation>
    <scope>NUCLEOTIDE SEQUENCE [LARGE SCALE GENOMIC DNA]</scope>
    <source>
        <strain evidence="7">56_747</strain>
    </source>
</reference>
<evidence type="ECO:0000313" key="8">
    <source>
        <dbReference type="Proteomes" id="UP000053961"/>
    </source>
</evidence>
<reference evidence="8 9" key="2">
    <citation type="journal article" date="2015" name="MBio">
        <title>Genome-Resolved Metagenomic Analysis Reveals Roles for Candidate Phyla and Other Microbial Community Members in Biogeochemical Transformations in Oil Reservoirs.</title>
        <authorList>
            <person name="Hu P."/>
            <person name="Tom L."/>
            <person name="Singh A."/>
            <person name="Thomas B.C."/>
            <person name="Baker B.J."/>
            <person name="Piceno Y.M."/>
            <person name="Andersen G.L."/>
            <person name="Banfield J.F."/>
        </authorList>
    </citation>
    <scope>NUCLEOTIDE SEQUENCE [LARGE SCALE GENOMIC DNA]</scope>
    <source>
        <strain evidence="6">57_489</strain>
    </source>
</reference>
<dbReference type="AlphaFoldDB" id="A0A101FWJ2"/>
<keyword evidence="5" id="KW-0472">Membrane</keyword>
<dbReference type="SUPFAM" id="SSF53850">
    <property type="entry name" value="Periplasmic binding protein-like II"/>
    <property type="match status" value="1"/>
</dbReference>
<dbReference type="EMBL" id="LGFT01000001">
    <property type="protein sequence ID" value="KUK45617.1"/>
    <property type="molecule type" value="Genomic_DNA"/>
</dbReference>
<comment type="subcellular location">
    <subcellularLocation>
        <location evidence="1">Endomembrane system</location>
    </subcellularLocation>
</comment>
<comment type="caution">
    <text evidence="6">The sequence shown here is derived from an EMBL/GenBank/DDBJ whole genome shotgun (WGS) entry which is preliminary data.</text>
</comment>
<evidence type="ECO:0000256" key="3">
    <source>
        <dbReference type="ARBA" id="ARBA00022475"/>
    </source>
</evidence>
<keyword evidence="2" id="KW-0813">Transport</keyword>
<proteinExistence type="predicted"/>
<sequence>MRRDFLITAVAVGLVAVIALGCIGTDEEKKITTLRIGYQPSTHQVAEMVAMEEGWWLSDLLPFGIEKVQDYEFPSGPPEMQAMLGGNLDIAFVGAAPPISAIAQGLDAKIVASVQKNGSDLVVSPGVVYEGPQSLVGLKVATFPPGSIQDTVFKKWLQENGIDPAEIDIKSMGPGDATTAISAKRVDAVFLPHPSPSIIELQGNGEAVVASGEMWPNHACCCLVVSGELMREEPEMVEQIVKTHIRATEYINENPTRAAEIYSAKTGQNLTMVQHSIENWDGAWISDPHEIIPSVVEFARVDYELGYTGETLLTEDDLFDTDFFDRVTS</sequence>
<dbReference type="Proteomes" id="UP000057043">
    <property type="component" value="Unassembled WGS sequence"/>
</dbReference>
<dbReference type="Pfam" id="PF13379">
    <property type="entry name" value="NMT1_2"/>
    <property type="match status" value="1"/>
</dbReference>
<evidence type="ECO:0000256" key="1">
    <source>
        <dbReference type="ARBA" id="ARBA00004308"/>
    </source>
</evidence>
<protein>
    <submittedName>
        <fullName evidence="6">ABC transporter, substrate-binding protein, aliphatic sulfonates family</fullName>
    </submittedName>
</protein>
<dbReference type="Proteomes" id="UP000053961">
    <property type="component" value="Unassembled WGS sequence"/>
</dbReference>
<dbReference type="CDD" id="cd13553">
    <property type="entry name" value="PBP2_NrtA_CpmA_like"/>
    <property type="match status" value="1"/>
</dbReference>
<keyword evidence="4" id="KW-0997">Cell inner membrane</keyword>
<evidence type="ECO:0000256" key="4">
    <source>
        <dbReference type="ARBA" id="ARBA00022519"/>
    </source>
</evidence>
<organism evidence="6 9">
    <name type="scientific">Methanothrix harundinacea</name>
    <dbReference type="NCBI Taxonomy" id="301375"/>
    <lineage>
        <taxon>Archaea</taxon>
        <taxon>Methanobacteriati</taxon>
        <taxon>Methanobacteriota</taxon>
        <taxon>Stenosarchaea group</taxon>
        <taxon>Methanomicrobia</taxon>
        <taxon>Methanotrichales</taxon>
        <taxon>Methanotrichaceae</taxon>
        <taxon>Methanothrix</taxon>
    </lineage>
</organism>
<dbReference type="EMBL" id="LGHB01000012">
    <property type="protein sequence ID" value="KUK96480.1"/>
    <property type="molecule type" value="Genomic_DNA"/>
</dbReference>
<evidence type="ECO:0000313" key="9">
    <source>
        <dbReference type="Proteomes" id="UP000057043"/>
    </source>
</evidence>
<evidence type="ECO:0000313" key="6">
    <source>
        <dbReference type="EMBL" id="KUK45617.1"/>
    </source>
</evidence>
<dbReference type="PROSITE" id="PS51257">
    <property type="entry name" value="PROKAR_LIPOPROTEIN"/>
    <property type="match status" value="1"/>
</dbReference>
<keyword evidence="3" id="KW-1003">Cell membrane</keyword>
<dbReference type="InterPro" id="IPR044527">
    <property type="entry name" value="NrtA/CpmA_ABC-bd_dom"/>
</dbReference>